<keyword evidence="3" id="KW-1185">Reference proteome</keyword>
<keyword evidence="1" id="KW-0472">Membrane</keyword>
<evidence type="ECO:0000313" key="2">
    <source>
        <dbReference type="EMBL" id="AFA75380.1"/>
    </source>
</evidence>
<gene>
    <name evidence="2" type="ordered locus">GPOL_c43770</name>
</gene>
<protein>
    <recommendedName>
        <fullName evidence="4">DUF2568 domain-containing protein</fullName>
    </recommendedName>
</protein>
<feature type="transmembrane region" description="Helical" evidence="1">
    <location>
        <begin position="28"/>
        <end position="50"/>
    </location>
</feature>
<reference evidence="2 3" key="1">
    <citation type="journal article" date="2012" name="Appl. Environ. Microbiol.">
        <title>Involvement of two latex-clearing proteins during rubber degradation and insights into the subsequent degradation pathway revealed by the genome sequence of Gordonia polyisoprenivorans strain VH2.</title>
        <authorList>
            <person name="Hiessl S."/>
            <person name="Schuldes J."/>
            <person name="Thurmer A."/>
            <person name="Halbsguth T."/>
            <person name="Broker D."/>
            <person name="Angelov A."/>
            <person name="Liebl W."/>
            <person name="Daniel R."/>
            <person name="Steinbuchel A."/>
        </authorList>
    </citation>
    <scope>NUCLEOTIDE SEQUENCE [LARGE SCALE GENOMIC DNA]</scope>
    <source>
        <strain evidence="3">DSM 44266 / VH2</strain>
    </source>
</reference>
<feature type="transmembrane region" description="Helical" evidence="1">
    <location>
        <begin position="116"/>
        <end position="136"/>
    </location>
</feature>
<dbReference type="eggNOG" id="ENOG5031W82">
    <property type="taxonomic scope" value="Bacteria"/>
</dbReference>
<accession>H6MVT0</accession>
<feature type="transmembrane region" description="Helical" evidence="1">
    <location>
        <begin position="56"/>
        <end position="79"/>
    </location>
</feature>
<evidence type="ECO:0008006" key="4">
    <source>
        <dbReference type="Google" id="ProtNLM"/>
    </source>
</evidence>
<dbReference type="AlphaFoldDB" id="H6MVT0"/>
<organism evidence="2 3">
    <name type="scientific">Gordonia polyisoprenivorans (strain DSM 44266 / VH2)</name>
    <dbReference type="NCBI Taxonomy" id="1112204"/>
    <lineage>
        <taxon>Bacteria</taxon>
        <taxon>Bacillati</taxon>
        <taxon>Actinomycetota</taxon>
        <taxon>Actinomycetes</taxon>
        <taxon>Mycobacteriales</taxon>
        <taxon>Gordoniaceae</taxon>
        <taxon>Gordonia</taxon>
    </lineage>
</organism>
<dbReference type="HOGENOM" id="CLU_1832341_0_0_11"/>
<feature type="transmembrane region" description="Helical" evidence="1">
    <location>
        <begin position="91"/>
        <end position="110"/>
    </location>
</feature>
<dbReference type="KEGG" id="gpo:GPOL_c43770"/>
<dbReference type="InterPro" id="IPR021214">
    <property type="entry name" value="DUF2568"/>
</dbReference>
<evidence type="ECO:0000313" key="3">
    <source>
        <dbReference type="Proteomes" id="UP000009154"/>
    </source>
</evidence>
<dbReference type="Proteomes" id="UP000009154">
    <property type="component" value="Chromosome"/>
</dbReference>
<dbReference type="EMBL" id="CP003119">
    <property type="protein sequence ID" value="AFA75380.1"/>
    <property type="molecule type" value="Genomic_DNA"/>
</dbReference>
<keyword evidence="1" id="KW-0812">Transmembrane</keyword>
<sequence>MTKSTALENSGYPHSDAVTPLPLRGTEYLWGAGVFAVEVALWAGSAAAGYHWGARAAGPIAGIGLALAVLALIGVCWGRWMAPKATRRLRVAPRVAVGVMLLCTVTAASLPILDVGVAIGCLAVAIGVFASGQVRIDGKA</sequence>
<name>H6MVT0_GORPV</name>
<dbReference type="Pfam" id="PF10823">
    <property type="entry name" value="DUF2568"/>
    <property type="match status" value="1"/>
</dbReference>
<keyword evidence="1" id="KW-1133">Transmembrane helix</keyword>
<evidence type="ECO:0000256" key="1">
    <source>
        <dbReference type="SAM" id="Phobius"/>
    </source>
</evidence>
<dbReference type="RefSeq" id="WP_014361584.1">
    <property type="nucleotide sequence ID" value="NC_016906.1"/>
</dbReference>
<dbReference type="GeneID" id="90161379"/>
<proteinExistence type="predicted"/>